<feature type="transmembrane region" description="Helical" evidence="9">
    <location>
        <begin position="130"/>
        <end position="154"/>
    </location>
</feature>
<dbReference type="Gene3D" id="1.20.1070.10">
    <property type="entry name" value="Rhodopsin 7-helix transmembrane proteins"/>
    <property type="match status" value="1"/>
</dbReference>
<accession>A0A3Q2GN95</accession>
<protein>
    <submittedName>
        <fullName evidence="11">Si:ch73-309g22.1</fullName>
    </submittedName>
</protein>
<evidence type="ECO:0000313" key="11">
    <source>
        <dbReference type="Ensembl" id="ENSCVAP00000030085.1"/>
    </source>
</evidence>
<keyword evidence="4 9" id="KW-1133">Transmembrane helix</keyword>
<sequence length="351" mass="39751">VGTLKMKDVIYRKLVGLILNCFTLRFHCRGNRIQVSKSWMIYLKHLTAADFLLCASLPMRIVKFTSSSNNIFVLYCSIGAPLLFVNMSASILFMGFIGGAVHVCIALHYKCACGTLVELPGTHFLMTTKASHIISIATWIFLLSIETPYSILLLSSDVPTKNLSTCNDLLTNHTKPLYVVILAINFTFFFVVLFSLLFFYCSACCRVSEIQQKQLGSPNSKKLVKSRRNMLVLVCVFCFCFVPYHVVRILYILLHGHCSETFYYIKEVAVSLSVCNICLDPLMYVFLCKGFRAQLNLNRMLSAKDNKNTLALEQRNRGINETPTHPQISWVTNSETINNLTIHTISYKSNK</sequence>
<dbReference type="Pfam" id="PF00001">
    <property type="entry name" value="7tm_1"/>
    <property type="match status" value="1"/>
</dbReference>
<keyword evidence="2" id="KW-1003">Cell membrane</keyword>
<proteinExistence type="predicted"/>
<evidence type="ECO:0000256" key="6">
    <source>
        <dbReference type="ARBA" id="ARBA00023136"/>
    </source>
</evidence>
<dbReference type="Ensembl" id="ENSCVAT00000031568.1">
    <property type="protein sequence ID" value="ENSCVAP00000030085.1"/>
    <property type="gene ID" value="ENSCVAG00000018348.1"/>
</dbReference>
<dbReference type="InterPro" id="IPR017452">
    <property type="entry name" value="GPCR_Rhodpsn_7TM"/>
</dbReference>
<reference evidence="11" key="1">
    <citation type="submission" date="2025-08" db="UniProtKB">
        <authorList>
            <consortium name="Ensembl"/>
        </authorList>
    </citation>
    <scope>IDENTIFICATION</scope>
</reference>
<feature type="domain" description="G-protein coupled receptors family 1 profile" evidence="10">
    <location>
        <begin position="19"/>
        <end position="284"/>
    </location>
</feature>
<feature type="transmembrane region" description="Helical" evidence="9">
    <location>
        <begin position="263"/>
        <end position="287"/>
    </location>
</feature>
<feature type="transmembrane region" description="Helical" evidence="9">
    <location>
        <begin position="177"/>
        <end position="201"/>
    </location>
</feature>
<keyword evidence="8" id="KW-0807">Transducer</keyword>
<evidence type="ECO:0000256" key="2">
    <source>
        <dbReference type="ARBA" id="ARBA00022475"/>
    </source>
</evidence>
<dbReference type="PRINTS" id="PR01157">
    <property type="entry name" value="P2YPURNOCPTR"/>
</dbReference>
<dbReference type="GO" id="GO:0045028">
    <property type="term" value="F:G protein-coupled purinergic nucleotide receptor activity"/>
    <property type="evidence" value="ECO:0007669"/>
    <property type="project" value="TreeGrafter"/>
</dbReference>
<evidence type="ECO:0000256" key="8">
    <source>
        <dbReference type="ARBA" id="ARBA00023224"/>
    </source>
</evidence>
<name>A0A3Q2GN95_CYPVA</name>
<keyword evidence="12" id="KW-1185">Reference proteome</keyword>
<keyword evidence="5" id="KW-0297">G-protein coupled receptor</keyword>
<evidence type="ECO:0000256" key="9">
    <source>
        <dbReference type="SAM" id="Phobius"/>
    </source>
</evidence>
<evidence type="ECO:0000259" key="10">
    <source>
        <dbReference type="PROSITE" id="PS50262"/>
    </source>
</evidence>
<reference evidence="11" key="2">
    <citation type="submission" date="2025-09" db="UniProtKB">
        <authorList>
            <consortium name="Ensembl"/>
        </authorList>
    </citation>
    <scope>IDENTIFICATION</scope>
</reference>
<dbReference type="InterPro" id="IPR000276">
    <property type="entry name" value="GPCR_Rhodpsn"/>
</dbReference>
<keyword evidence="3 9" id="KW-0812">Transmembrane</keyword>
<comment type="subcellular location">
    <subcellularLocation>
        <location evidence="1">Cell membrane</location>
        <topology evidence="1">Multi-pass membrane protein</topology>
    </subcellularLocation>
</comment>
<organism evidence="11 12">
    <name type="scientific">Cyprinodon variegatus</name>
    <name type="common">Sheepshead minnow</name>
    <dbReference type="NCBI Taxonomy" id="28743"/>
    <lineage>
        <taxon>Eukaryota</taxon>
        <taxon>Metazoa</taxon>
        <taxon>Chordata</taxon>
        <taxon>Craniata</taxon>
        <taxon>Vertebrata</taxon>
        <taxon>Euteleostomi</taxon>
        <taxon>Actinopterygii</taxon>
        <taxon>Neopterygii</taxon>
        <taxon>Teleostei</taxon>
        <taxon>Neoteleostei</taxon>
        <taxon>Acanthomorphata</taxon>
        <taxon>Ovalentaria</taxon>
        <taxon>Atherinomorphae</taxon>
        <taxon>Cyprinodontiformes</taxon>
        <taxon>Cyprinodontidae</taxon>
        <taxon>Cyprinodon</taxon>
    </lineage>
</organism>
<dbReference type="Proteomes" id="UP000265020">
    <property type="component" value="Unassembled WGS sequence"/>
</dbReference>
<evidence type="ECO:0000256" key="4">
    <source>
        <dbReference type="ARBA" id="ARBA00022989"/>
    </source>
</evidence>
<evidence type="ECO:0000313" key="12">
    <source>
        <dbReference type="Proteomes" id="UP000265020"/>
    </source>
</evidence>
<keyword evidence="7" id="KW-0675">Receptor</keyword>
<keyword evidence="6 9" id="KW-0472">Membrane</keyword>
<dbReference type="OMA" id="SENQMNT"/>
<evidence type="ECO:0000256" key="3">
    <source>
        <dbReference type="ARBA" id="ARBA00022692"/>
    </source>
</evidence>
<dbReference type="PANTHER" id="PTHR24233">
    <property type="entry name" value="P2Y PURINOCEPTOR-RELATED G-PROTEIN COUPLED RECEPTOR"/>
    <property type="match status" value="1"/>
</dbReference>
<dbReference type="PROSITE" id="PS50262">
    <property type="entry name" value="G_PROTEIN_RECEP_F1_2"/>
    <property type="match status" value="1"/>
</dbReference>
<feature type="transmembrane region" description="Helical" evidence="9">
    <location>
        <begin position="69"/>
        <end position="85"/>
    </location>
</feature>
<evidence type="ECO:0000256" key="7">
    <source>
        <dbReference type="ARBA" id="ARBA00023170"/>
    </source>
</evidence>
<dbReference type="PRINTS" id="PR00237">
    <property type="entry name" value="GPCRRHODOPSN"/>
</dbReference>
<dbReference type="GO" id="GO:0005886">
    <property type="term" value="C:plasma membrane"/>
    <property type="evidence" value="ECO:0007669"/>
    <property type="project" value="UniProtKB-SubCell"/>
</dbReference>
<evidence type="ECO:0000256" key="1">
    <source>
        <dbReference type="ARBA" id="ARBA00004651"/>
    </source>
</evidence>
<feature type="transmembrane region" description="Helical" evidence="9">
    <location>
        <begin position="39"/>
        <end position="57"/>
    </location>
</feature>
<dbReference type="PANTHER" id="PTHR24233:SF11">
    <property type="entry name" value="P2Y PURINOCEPTOR 14-LIKE"/>
    <property type="match status" value="1"/>
</dbReference>
<feature type="transmembrane region" description="Helical" evidence="9">
    <location>
        <begin position="230"/>
        <end position="251"/>
    </location>
</feature>
<dbReference type="AlphaFoldDB" id="A0A3Q2GN95"/>
<dbReference type="SUPFAM" id="SSF81321">
    <property type="entry name" value="Family A G protein-coupled receptor-like"/>
    <property type="match status" value="1"/>
</dbReference>
<dbReference type="GeneTree" id="ENSGT01110000267167"/>
<evidence type="ECO:0000256" key="5">
    <source>
        <dbReference type="ARBA" id="ARBA00023040"/>
    </source>
</evidence>